<dbReference type="HOGENOM" id="CLU_1649353_0_0_0"/>
<organism evidence="1 2">
    <name type="scientific">Deinococcus geothermalis (strain DSM 11300 / CIP 105573 / AG-3a)</name>
    <dbReference type="NCBI Taxonomy" id="319795"/>
    <lineage>
        <taxon>Bacteria</taxon>
        <taxon>Thermotogati</taxon>
        <taxon>Deinococcota</taxon>
        <taxon>Deinococci</taxon>
        <taxon>Deinococcales</taxon>
        <taxon>Deinococcaceae</taxon>
        <taxon>Deinococcus</taxon>
    </lineage>
</organism>
<protein>
    <submittedName>
        <fullName evidence="1">Uncharacterized protein</fullName>
    </submittedName>
</protein>
<proteinExistence type="predicted"/>
<name>A8ZRC5_DEIGD</name>
<dbReference type="KEGG" id="dge:Dgeo_2992"/>
<reference evidence="1" key="1">
    <citation type="submission" date="2007-10" db="EMBL/GenBank/DDBJ databases">
        <title>Complete sequence of Plasmid2 pDGEO02 of Deinococcus geothermalis DSM 11300.</title>
        <authorList>
            <consortium name="US DOE Joint Genome Institute"/>
            <person name="Copeland A."/>
            <person name="Lucas S."/>
            <person name="Lapidus A."/>
            <person name="Barry K."/>
            <person name="Detter J.C."/>
            <person name="Glavina del Rio T."/>
            <person name="Hammon N."/>
            <person name="Israni S."/>
            <person name="Dalin E."/>
            <person name="Tice H."/>
            <person name="Pitluck S."/>
            <person name="Brettin T."/>
            <person name="Bruce D."/>
            <person name="Han C."/>
            <person name="Tapia R."/>
            <person name="Saunders E."/>
            <person name="Gilna P."/>
            <person name="Schmutz J."/>
            <person name="Larimer F."/>
            <person name="Land M."/>
            <person name="Hauser L."/>
            <person name="Kyrpides N."/>
            <person name="Kim E."/>
            <person name="Daly M.J."/>
            <person name="Fredrickson J.K."/>
            <person name="Makarova K.S."/>
            <person name="Gaidamakova E.K."/>
            <person name="Zhai M."/>
            <person name="Richardson P."/>
        </authorList>
    </citation>
    <scope>NUCLEOTIDE SEQUENCE [LARGE SCALE GENOMIC DNA]</scope>
    <source>
        <strain evidence="1">DSM 11300</strain>
        <plasmid evidence="1">pDGEO02</plasmid>
    </source>
</reference>
<dbReference type="RefSeq" id="WP_012173350.1">
    <property type="nucleotide sequence ID" value="NC_009939.1"/>
</dbReference>
<evidence type="ECO:0000313" key="1">
    <source>
        <dbReference type="EMBL" id="ABW35034.1"/>
    </source>
</evidence>
<accession>A8ZRC5</accession>
<keyword evidence="1" id="KW-0614">Plasmid</keyword>
<keyword evidence="2" id="KW-1185">Reference proteome</keyword>
<dbReference type="AlphaFoldDB" id="A8ZRC5"/>
<dbReference type="Proteomes" id="UP000002431">
    <property type="component" value="Plasmid pDGEO02"/>
</dbReference>
<evidence type="ECO:0000313" key="2">
    <source>
        <dbReference type="Proteomes" id="UP000002431"/>
    </source>
</evidence>
<gene>
    <name evidence="1" type="ORF">Dgeo_2992</name>
</gene>
<sequence length="160" mass="17126">MSTPTVPLKPTPEQQAEVRALLGGLAVTVTHQPFGLGGYRVRGWHGTPLAKVHVLIRTREDAARLAQELPAHLGMPPVWEAPFPGKHPVPWTAGYLAVPKACLPREGTFLPAKNVNLAALPCGYAPGTPEHAAFLAGARAYLRALWAALPTRQRPSLKAS</sequence>
<geneLocation type="plasmid" evidence="1 2">
    <name>pDGEO02</name>
</geneLocation>
<dbReference type="EMBL" id="CP000856">
    <property type="protein sequence ID" value="ABW35034.1"/>
    <property type="molecule type" value="Genomic_DNA"/>
</dbReference>